<dbReference type="PROSITE" id="PS50886">
    <property type="entry name" value="TRBD"/>
    <property type="match status" value="1"/>
</dbReference>
<dbReference type="PROSITE" id="PS50405">
    <property type="entry name" value="GST_CTER"/>
    <property type="match status" value="1"/>
</dbReference>
<dbReference type="AlphaFoldDB" id="A0A2A9MGL5"/>
<evidence type="ECO:0000256" key="2">
    <source>
        <dbReference type="ARBA" id="ARBA00022884"/>
    </source>
</evidence>
<reference evidence="7 8" key="1">
    <citation type="submission" date="2017-09" db="EMBL/GenBank/DDBJ databases">
        <title>Genome sequencing of Besnoitia besnoiti strain Bb-Ger1.</title>
        <authorList>
            <person name="Schares G."/>
            <person name="Venepally P."/>
            <person name="Lorenzi H.A."/>
        </authorList>
    </citation>
    <scope>NUCLEOTIDE SEQUENCE [LARGE SCALE GENOMIC DNA]</scope>
    <source>
        <strain evidence="7 8">Bb-Ger1</strain>
    </source>
</reference>
<name>A0A2A9MGL5_BESBE</name>
<dbReference type="STRING" id="94643.A0A2A9MGL5"/>
<keyword evidence="8" id="KW-1185">Reference proteome</keyword>
<dbReference type="Proteomes" id="UP000224006">
    <property type="component" value="Chromosome V"/>
</dbReference>
<dbReference type="Pfam" id="PF01588">
    <property type="entry name" value="tRNA_bind"/>
    <property type="match status" value="1"/>
</dbReference>
<evidence type="ECO:0000313" key="7">
    <source>
        <dbReference type="EMBL" id="PFH35401.1"/>
    </source>
</evidence>
<comment type="caution">
    <text evidence="7">The sequence shown here is derived from an EMBL/GenBank/DDBJ whole genome shotgun (WGS) entry which is preliminary data.</text>
</comment>
<organism evidence="7 8">
    <name type="scientific">Besnoitia besnoiti</name>
    <name type="common">Apicomplexan protozoan</name>
    <dbReference type="NCBI Taxonomy" id="94643"/>
    <lineage>
        <taxon>Eukaryota</taxon>
        <taxon>Sar</taxon>
        <taxon>Alveolata</taxon>
        <taxon>Apicomplexa</taxon>
        <taxon>Conoidasida</taxon>
        <taxon>Coccidia</taxon>
        <taxon>Eucoccidiorida</taxon>
        <taxon>Eimeriorina</taxon>
        <taxon>Sarcocystidae</taxon>
        <taxon>Besnoitia</taxon>
    </lineage>
</organism>
<dbReference type="GeneID" id="40311216"/>
<dbReference type="SUPFAM" id="SSF50249">
    <property type="entry name" value="Nucleic acid-binding proteins"/>
    <property type="match status" value="1"/>
</dbReference>
<proteinExistence type="predicted"/>
<dbReference type="Pfam" id="PF21972">
    <property type="entry name" value="Arc1p_N_like"/>
    <property type="match status" value="1"/>
</dbReference>
<dbReference type="GO" id="GO:0000049">
    <property type="term" value="F:tRNA binding"/>
    <property type="evidence" value="ECO:0007669"/>
    <property type="project" value="UniProtKB-UniRule"/>
</dbReference>
<dbReference type="InterPro" id="IPR002547">
    <property type="entry name" value="tRNA-bd_dom"/>
</dbReference>
<dbReference type="InterPro" id="IPR036282">
    <property type="entry name" value="Glutathione-S-Trfase_C_sf"/>
</dbReference>
<evidence type="ECO:0000313" key="8">
    <source>
        <dbReference type="Proteomes" id="UP000224006"/>
    </source>
</evidence>
<feature type="domain" description="GST C-terminal" evidence="5">
    <location>
        <begin position="72"/>
        <end position="207"/>
    </location>
</feature>
<dbReference type="VEuPathDB" id="ToxoDB:BESB_062880"/>
<dbReference type="CDD" id="cd10289">
    <property type="entry name" value="GST_C_AaRS_like"/>
    <property type="match status" value="1"/>
</dbReference>
<dbReference type="InterPro" id="IPR012340">
    <property type="entry name" value="NA-bd_OB-fold"/>
</dbReference>
<sequence>MELVYDTTRASLATALVGRYVQPCLRQQQPPLALSLCFLGNEARSYLHAGQTRLPVLLAAKGPEGTEARFPPLHEPVAIMRCLANQASRSAKGPTVATLLLGGETDAQVSQWLSFCSENNYAIRGVSHFQKMHTHLATRTFFCGDHVTLADFAVFVSCFPWMASASQKERMLYCNLTRWFDYVQHLPGVMNAVEQLPLIDVHPPQPIAAGATAAAGVEKRPSSGDTKSARGSSAQSKENGVCQMNGDVAKNQKPGREKAAEAKKKNQSGGGSKPGGAGSSNKGSKSAADSDRPVEDVTRLRMVVGQVKKVWRHPEADKLYCEEVDIGEPGQLRHIASGLVPYMKAEELEGQKVIVLANMKPKNLRGFASHGMLVCATSRDHSKCELMRPPPDTPIGEQITFEGLQGEPDPVMNTKEGKYPFAAVQPHFYTDENRIGLYKTHRFMTNQGPVFCDSIVGGMIS</sequence>
<dbReference type="SUPFAM" id="SSF47616">
    <property type="entry name" value="GST C-terminal domain-like"/>
    <property type="match status" value="1"/>
</dbReference>
<gene>
    <name evidence="7" type="ORF">BESB_062880</name>
</gene>
<evidence type="ECO:0000256" key="3">
    <source>
        <dbReference type="PROSITE-ProRule" id="PRU00209"/>
    </source>
</evidence>
<dbReference type="InterPro" id="IPR051270">
    <property type="entry name" value="Tyrosine-tRNA_ligase_regulator"/>
</dbReference>
<feature type="compositionally biased region" description="Polar residues" evidence="4">
    <location>
        <begin position="223"/>
        <end position="238"/>
    </location>
</feature>
<dbReference type="OrthoDB" id="19141at2759"/>
<dbReference type="CDD" id="cd02799">
    <property type="entry name" value="tRNA_bind_EMAP-II_like"/>
    <property type="match status" value="1"/>
</dbReference>
<evidence type="ECO:0000259" key="6">
    <source>
        <dbReference type="PROSITE" id="PS50886"/>
    </source>
</evidence>
<dbReference type="GO" id="GO:0032991">
    <property type="term" value="C:protein-containing complex"/>
    <property type="evidence" value="ECO:0007669"/>
    <property type="project" value="UniProtKB-ARBA"/>
</dbReference>
<feature type="region of interest" description="Disordered" evidence="4">
    <location>
        <begin position="210"/>
        <end position="294"/>
    </location>
</feature>
<dbReference type="Gene3D" id="1.20.1050.10">
    <property type="match status" value="1"/>
</dbReference>
<dbReference type="KEGG" id="bbes:BESB_062880"/>
<keyword evidence="1 3" id="KW-0820">tRNA-binding</keyword>
<feature type="compositionally biased region" description="Gly residues" evidence="4">
    <location>
        <begin position="268"/>
        <end position="278"/>
    </location>
</feature>
<dbReference type="PANTHER" id="PTHR11586:SF33">
    <property type="entry name" value="AMINOACYL TRNA SYNTHASE COMPLEX-INTERACTING MULTIFUNCTIONAL PROTEIN 1"/>
    <property type="match status" value="1"/>
</dbReference>
<accession>A0A2A9MGL5</accession>
<dbReference type="EMBL" id="NWUJ01000005">
    <property type="protein sequence ID" value="PFH35401.1"/>
    <property type="molecule type" value="Genomic_DNA"/>
</dbReference>
<feature type="compositionally biased region" description="Basic and acidic residues" evidence="4">
    <location>
        <begin position="254"/>
        <end position="264"/>
    </location>
</feature>
<evidence type="ECO:0000256" key="4">
    <source>
        <dbReference type="SAM" id="MobiDB-lite"/>
    </source>
</evidence>
<dbReference type="InterPro" id="IPR053836">
    <property type="entry name" value="Arc1-like_N"/>
</dbReference>
<dbReference type="RefSeq" id="XP_029219410.1">
    <property type="nucleotide sequence ID" value="XM_029364702.1"/>
</dbReference>
<evidence type="ECO:0000259" key="5">
    <source>
        <dbReference type="PROSITE" id="PS50405"/>
    </source>
</evidence>
<keyword evidence="2 3" id="KW-0694">RNA-binding</keyword>
<feature type="domain" description="TRNA-binding" evidence="6">
    <location>
        <begin position="296"/>
        <end position="400"/>
    </location>
</feature>
<protein>
    <submittedName>
        <fullName evidence="7">tRNA binding domain-containing protein</fullName>
    </submittedName>
</protein>
<dbReference type="Gene3D" id="2.40.50.140">
    <property type="entry name" value="Nucleic acid-binding proteins"/>
    <property type="match status" value="1"/>
</dbReference>
<dbReference type="PANTHER" id="PTHR11586">
    <property type="entry name" value="TRNA-AMINOACYLATION COFACTOR ARC1 FAMILY MEMBER"/>
    <property type="match status" value="1"/>
</dbReference>
<evidence type="ECO:0000256" key="1">
    <source>
        <dbReference type="ARBA" id="ARBA00022555"/>
    </source>
</evidence>
<dbReference type="InterPro" id="IPR010987">
    <property type="entry name" value="Glutathione-S-Trfase_C-like"/>
</dbReference>